<gene>
    <name evidence="1" type="ORF">HaLaN_29238</name>
</gene>
<sequence>MWHKEEFEALATELHGLTAFASLALGVINTRMIEDAKDKVNTGMPPVRKCRMLQGEAKSVVLPARLEKDLSFVLEKYMDRLKVSGYSILLHQPHLKALWSKHFMQEQAVSAGWGYAS</sequence>
<name>A0A6A0ACG9_HAELA</name>
<keyword evidence="2" id="KW-1185">Reference proteome</keyword>
<reference evidence="1 2" key="1">
    <citation type="submission" date="2020-02" db="EMBL/GenBank/DDBJ databases">
        <title>Draft genome sequence of Haematococcus lacustris strain NIES-144.</title>
        <authorList>
            <person name="Morimoto D."/>
            <person name="Nakagawa S."/>
            <person name="Yoshida T."/>
            <person name="Sawayama S."/>
        </authorList>
    </citation>
    <scope>NUCLEOTIDE SEQUENCE [LARGE SCALE GENOMIC DNA]</scope>
    <source>
        <strain evidence="1 2">NIES-144</strain>
    </source>
</reference>
<proteinExistence type="predicted"/>
<protein>
    <submittedName>
        <fullName evidence="1">Uncharacterized protein</fullName>
    </submittedName>
</protein>
<dbReference type="Proteomes" id="UP000485058">
    <property type="component" value="Unassembled WGS sequence"/>
</dbReference>
<dbReference type="AlphaFoldDB" id="A0A6A0ACG9"/>
<comment type="caution">
    <text evidence="1">The sequence shown here is derived from an EMBL/GenBank/DDBJ whole genome shotgun (WGS) entry which is preliminary data.</text>
</comment>
<dbReference type="EMBL" id="BLLF01004874">
    <property type="protein sequence ID" value="GFH30388.1"/>
    <property type="molecule type" value="Genomic_DNA"/>
</dbReference>
<accession>A0A6A0ACG9</accession>
<organism evidence="1 2">
    <name type="scientific">Haematococcus lacustris</name>
    <name type="common">Green alga</name>
    <name type="synonym">Haematococcus pluvialis</name>
    <dbReference type="NCBI Taxonomy" id="44745"/>
    <lineage>
        <taxon>Eukaryota</taxon>
        <taxon>Viridiplantae</taxon>
        <taxon>Chlorophyta</taxon>
        <taxon>core chlorophytes</taxon>
        <taxon>Chlorophyceae</taxon>
        <taxon>CS clade</taxon>
        <taxon>Chlamydomonadales</taxon>
        <taxon>Haematococcaceae</taxon>
        <taxon>Haematococcus</taxon>
    </lineage>
</organism>
<evidence type="ECO:0000313" key="1">
    <source>
        <dbReference type="EMBL" id="GFH30388.1"/>
    </source>
</evidence>
<feature type="non-terminal residue" evidence="1">
    <location>
        <position position="1"/>
    </location>
</feature>
<evidence type="ECO:0000313" key="2">
    <source>
        <dbReference type="Proteomes" id="UP000485058"/>
    </source>
</evidence>